<gene>
    <name evidence="1" type="ORF">HK099_007570</name>
</gene>
<dbReference type="Proteomes" id="UP001211065">
    <property type="component" value="Unassembled WGS sequence"/>
</dbReference>
<keyword evidence="2" id="KW-1185">Reference proteome</keyword>
<dbReference type="AlphaFoldDB" id="A0AAD5TWD5"/>
<evidence type="ECO:0000313" key="1">
    <source>
        <dbReference type="EMBL" id="KAJ3213106.1"/>
    </source>
</evidence>
<name>A0AAD5TWD5_9FUNG</name>
<accession>A0AAD5TWD5</accession>
<dbReference type="PANTHER" id="PTHR21052">
    <property type="entry name" value="SPERMATOGENESIS ASSOCIATED 11-RELATED"/>
    <property type="match status" value="1"/>
</dbReference>
<sequence length="231" mass="26527">MIKTFIECIKKGTKSLTPFNGNKRITGENMSRYITTTTTKFEREGTRLSEEKEKKKQQQNVFIDKKNASNFTLDLISKNKLIIISNIFNDNVELEDGFTKFVEKKLRKVLGKSDYAKKHFDGVINLYKECSVESWKNTVIDDSWEMSLLNRFKTRISTEINRDVKFLAPHLLDLAEDGEIMAHVDNLKASGSLIAGVCLKSDAVMILRRVSDPLNDYVTLFLPKGCLYIQR</sequence>
<protein>
    <recommendedName>
        <fullName evidence="3">Alpha-ketoglutarate-dependent dioxygenase AlkB-like domain-containing protein</fullName>
    </recommendedName>
</protein>
<comment type="caution">
    <text evidence="1">The sequence shown here is derived from an EMBL/GenBank/DDBJ whole genome shotgun (WGS) entry which is preliminary data.</text>
</comment>
<dbReference type="PANTHER" id="PTHR21052:SF0">
    <property type="entry name" value="ALPHA-KETOGLUTARATE-DEPENDENT DIOXYGENASE ALKB HOMOLOG 7, MITOCHONDRIAL"/>
    <property type="match status" value="1"/>
</dbReference>
<dbReference type="GO" id="GO:0005759">
    <property type="term" value="C:mitochondrial matrix"/>
    <property type="evidence" value="ECO:0007669"/>
    <property type="project" value="TreeGrafter"/>
</dbReference>
<dbReference type="Gene3D" id="2.60.120.590">
    <property type="entry name" value="Alpha-ketoglutarate-dependent dioxygenase AlkB-like"/>
    <property type="match status" value="1"/>
</dbReference>
<dbReference type="EMBL" id="JADGJW010000745">
    <property type="protein sequence ID" value="KAJ3213106.1"/>
    <property type="molecule type" value="Genomic_DNA"/>
</dbReference>
<evidence type="ECO:0000313" key="2">
    <source>
        <dbReference type="Proteomes" id="UP001211065"/>
    </source>
</evidence>
<dbReference type="GO" id="GO:0006631">
    <property type="term" value="P:fatty acid metabolic process"/>
    <property type="evidence" value="ECO:0007669"/>
    <property type="project" value="TreeGrafter"/>
</dbReference>
<dbReference type="InterPro" id="IPR032870">
    <property type="entry name" value="ALKBH7-like"/>
</dbReference>
<organism evidence="1 2">
    <name type="scientific">Clydaea vesicula</name>
    <dbReference type="NCBI Taxonomy" id="447962"/>
    <lineage>
        <taxon>Eukaryota</taxon>
        <taxon>Fungi</taxon>
        <taxon>Fungi incertae sedis</taxon>
        <taxon>Chytridiomycota</taxon>
        <taxon>Chytridiomycota incertae sedis</taxon>
        <taxon>Chytridiomycetes</taxon>
        <taxon>Lobulomycetales</taxon>
        <taxon>Lobulomycetaceae</taxon>
        <taxon>Clydaea</taxon>
    </lineage>
</organism>
<evidence type="ECO:0008006" key="3">
    <source>
        <dbReference type="Google" id="ProtNLM"/>
    </source>
</evidence>
<dbReference type="InterPro" id="IPR037151">
    <property type="entry name" value="AlkB-like_sf"/>
</dbReference>
<proteinExistence type="predicted"/>
<dbReference type="GO" id="GO:0006974">
    <property type="term" value="P:DNA damage response"/>
    <property type="evidence" value="ECO:0007669"/>
    <property type="project" value="InterPro"/>
</dbReference>
<reference evidence="1" key="1">
    <citation type="submission" date="2020-05" db="EMBL/GenBank/DDBJ databases">
        <title>Phylogenomic resolution of chytrid fungi.</title>
        <authorList>
            <person name="Stajich J.E."/>
            <person name="Amses K."/>
            <person name="Simmons R."/>
            <person name="Seto K."/>
            <person name="Myers J."/>
            <person name="Bonds A."/>
            <person name="Quandt C.A."/>
            <person name="Barry K."/>
            <person name="Liu P."/>
            <person name="Grigoriev I."/>
            <person name="Longcore J.E."/>
            <person name="James T.Y."/>
        </authorList>
    </citation>
    <scope>NUCLEOTIDE SEQUENCE</scope>
    <source>
        <strain evidence="1">JEL0476</strain>
    </source>
</reference>